<feature type="region of interest" description="Disordered" evidence="1">
    <location>
        <begin position="58"/>
        <end position="91"/>
    </location>
</feature>
<comment type="caution">
    <text evidence="2">The sequence shown here is derived from an EMBL/GenBank/DDBJ whole genome shotgun (WGS) entry which is preliminary data.</text>
</comment>
<dbReference type="AlphaFoldDB" id="A0A4C1WVW9"/>
<sequence length="523" mass="57972">MVAARLTDLRAADSTQVPFKKFRKSGISSLVQCVRFAANWIWPASRCADEREARRWRGLTPSPAPSRDSPPHTPSPAPSSSDDGGFLPRLRGPLRPAAAPPLFRASSPALVPHWPSWPPWPPWAAAWTPWSPLHVSDLSSVLFPSSGEGSFPTPPSPFRPRVFRRRLPHEPLTLRAPPAALARPRARPPPRHPRLTPHEASPESRSSSSGFGSKNASSSQHNRSSRTGSLAEWRPPPYRPPPAPPPPRPASGEALDAGSVDVHYEWDRATRTPTPSTPERPRARPSRDDVEARVRAMKEEFLEFRKRQALRRRSPEPLAPLAPLPALVTAESSPFRGYSRSAVAASRPPRPTHESISGRGRVGGARPWRHHLNALGMSGEHPRHRSYQHYTIIIIVININTICTGARTATGGSNRTHVHGDWQEPHVCIVSLKAAPLFGVKRFSSGETGQRLHFSVTRTANVSTRSFIMRNVLLIVREPIARSATLSSYRREAICRKNLPLVVLKEVGRPRRNLVVFCKDFCL</sequence>
<evidence type="ECO:0000313" key="2">
    <source>
        <dbReference type="EMBL" id="GBP55578.1"/>
    </source>
</evidence>
<dbReference type="OrthoDB" id="6931223at2759"/>
<feature type="compositionally biased region" description="Low complexity" evidence="1">
    <location>
        <begin position="171"/>
        <end position="183"/>
    </location>
</feature>
<dbReference type="EMBL" id="BGZK01000672">
    <property type="protein sequence ID" value="GBP55578.1"/>
    <property type="molecule type" value="Genomic_DNA"/>
</dbReference>
<evidence type="ECO:0000256" key="1">
    <source>
        <dbReference type="SAM" id="MobiDB-lite"/>
    </source>
</evidence>
<keyword evidence="3" id="KW-1185">Reference proteome</keyword>
<feature type="compositionally biased region" description="Pro residues" evidence="1">
    <location>
        <begin position="234"/>
        <end position="249"/>
    </location>
</feature>
<name>A0A4C1WVW9_EUMVA</name>
<feature type="compositionally biased region" description="Low complexity" evidence="1">
    <location>
        <begin position="203"/>
        <end position="219"/>
    </location>
</feature>
<organism evidence="2 3">
    <name type="scientific">Eumeta variegata</name>
    <name type="common">Bagworm moth</name>
    <name type="synonym">Eumeta japonica</name>
    <dbReference type="NCBI Taxonomy" id="151549"/>
    <lineage>
        <taxon>Eukaryota</taxon>
        <taxon>Metazoa</taxon>
        <taxon>Ecdysozoa</taxon>
        <taxon>Arthropoda</taxon>
        <taxon>Hexapoda</taxon>
        <taxon>Insecta</taxon>
        <taxon>Pterygota</taxon>
        <taxon>Neoptera</taxon>
        <taxon>Endopterygota</taxon>
        <taxon>Lepidoptera</taxon>
        <taxon>Glossata</taxon>
        <taxon>Ditrysia</taxon>
        <taxon>Tineoidea</taxon>
        <taxon>Psychidae</taxon>
        <taxon>Oiketicinae</taxon>
        <taxon>Eumeta</taxon>
    </lineage>
</organism>
<reference evidence="2 3" key="1">
    <citation type="journal article" date="2019" name="Commun. Biol.">
        <title>The bagworm genome reveals a unique fibroin gene that provides high tensile strength.</title>
        <authorList>
            <person name="Kono N."/>
            <person name="Nakamura H."/>
            <person name="Ohtoshi R."/>
            <person name="Tomita M."/>
            <person name="Numata K."/>
            <person name="Arakawa K."/>
        </authorList>
    </citation>
    <scope>NUCLEOTIDE SEQUENCE [LARGE SCALE GENOMIC DNA]</scope>
</reference>
<proteinExistence type="predicted"/>
<feature type="region of interest" description="Disordered" evidence="1">
    <location>
        <begin position="339"/>
        <end position="365"/>
    </location>
</feature>
<feature type="compositionally biased region" description="Low complexity" evidence="1">
    <location>
        <begin position="78"/>
        <end position="91"/>
    </location>
</feature>
<dbReference type="Proteomes" id="UP000299102">
    <property type="component" value="Unassembled WGS sequence"/>
</dbReference>
<feature type="compositionally biased region" description="Basic residues" evidence="1">
    <location>
        <begin position="184"/>
        <end position="195"/>
    </location>
</feature>
<protein>
    <submittedName>
        <fullName evidence="2">Uncharacterized protein</fullName>
    </submittedName>
</protein>
<accession>A0A4C1WVW9</accession>
<dbReference type="STRING" id="151549.A0A4C1WVW9"/>
<feature type="region of interest" description="Disordered" evidence="1">
    <location>
        <begin position="169"/>
        <end position="291"/>
    </location>
</feature>
<gene>
    <name evidence="2" type="ORF">EVAR_34414_1</name>
</gene>
<feature type="compositionally biased region" description="Basic and acidic residues" evidence="1">
    <location>
        <begin position="279"/>
        <end position="291"/>
    </location>
</feature>
<evidence type="ECO:0000313" key="3">
    <source>
        <dbReference type="Proteomes" id="UP000299102"/>
    </source>
</evidence>